<dbReference type="Proteomes" id="UP001589747">
    <property type="component" value="Unassembled WGS sequence"/>
</dbReference>
<feature type="domain" description="NADH:quinone oxidoreductase/Mrp antiporter transmembrane" evidence="7">
    <location>
        <begin position="149"/>
        <end position="456"/>
    </location>
</feature>
<feature type="transmembrane region" description="Helical" evidence="5">
    <location>
        <begin position="270"/>
        <end position="294"/>
    </location>
</feature>
<keyword evidence="3 5" id="KW-1133">Transmembrane helix</keyword>
<sequence length="522" mass="54810">MIYQGNAPDVGVFTWSEALYLAPEGLLIVVALALILLDLALPGTSGRNKLGWVTLAGLLGSGGLVVWRMLEMAAVRADGMHGSGVIRVLADSYRIDHFASALKLVFLLAAALVVLMSLGTMKREETPNRGEYYYLLLPAVAGAMIMASSGDLVTLYIGLELLSVTTYVLVGMRKKGAKSAEAAFKYVVTGGLSSAFILFGMSYLYGVGGSTNIGAIANVLQTQGIAGLSPLLAVGLFMLVAGFGIKIAAAPFHAWAPDVVEGASPPVAAFLAVVSKGAALAAVFRIVYNIVFFVDSPDGDIAGDTFLLLLVLAAASMLVGTLTALRQRKLKRLLALSGVANAGYLLVPLGISLKGMHASNFGELIFYLLAYTLMTIGAFTVVATVTQAVGNATFGSFAGLYHRAPWTAAAMLVLLLSLAGLPLTGGFFGKVFILFGAAQSGAYWLVAIMAASSVISYYFYFAIARQMFLRSEGEDTRIPVSGVTGAVIWICVLGTLALGLWPGMVFDLINAHFSIVGDLLIR</sequence>
<evidence type="ECO:0000256" key="5">
    <source>
        <dbReference type="HAMAP-Rule" id="MF_00445"/>
    </source>
</evidence>
<keyword evidence="5" id="KW-0874">Quinone</keyword>
<evidence type="ECO:0000256" key="4">
    <source>
        <dbReference type="ARBA" id="ARBA00023136"/>
    </source>
</evidence>
<dbReference type="HAMAP" id="MF_00445">
    <property type="entry name" value="NDH1_NuoN_1"/>
    <property type="match status" value="1"/>
</dbReference>
<dbReference type="Pfam" id="PF00361">
    <property type="entry name" value="Proton_antipo_M"/>
    <property type="match status" value="1"/>
</dbReference>
<dbReference type="InterPro" id="IPR001750">
    <property type="entry name" value="ND/Mrp_TM"/>
</dbReference>
<comment type="subunit">
    <text evidence="5">NDH-1 is composed of 14 different subunits. Subunits NuoA, H, J, K, L, M, N constitute the membrane sector of the complex.</text>
</comment>
<dbReference type="NCBIfam" id="TIGR01770">
    <property type="entry name" value="NDH_I_N"/>
    <property type="match status" value="1"/>
</dbReference>
<keyword evidence="2 5" id="KW-0812">Transmembrane</keyword>
<evidence type="ECO:0000256" key="3">
    <source>
        <dbReference type="ARBA" id="ARBA00022989"/>
    </source>
</evidence>
<comment type="caution">
    <text evidence="8">The sequence shown here is derived from an EMBL/GenBank/DDBJ whole genome shotgun (WGS) entry which is preliminary data.</text>
</comment>
<keyword evidence="9" id="KW-1185">Reference proteome</keyword>
<gene>
    <name evidence="5" type="primary">nuoN</name>
    <name evidence="8" type="ORF">ACFFSY_13610</name>
</gene>
<proteinExistence type="inferred from homology"/>
<feature type="transmembrane region" description="Helical" evidence="5">
    <location>
        <begin position="20"/>
        <end position="41"/>
    </location>
</feature>
<feature type="transmembrane region" description="Helical" evidence="5">
    <location>
        <begin position="155"/>
        <end position="172"/>
    </location>
</feature>
<evidence type="ECO:0000313" key="9">
    <source>
        <dbReference type="Proteomes" id="UP001589747"/>
    </source>
</evidence>
<keyword evidence="5" id="KW-0520">NAD</keyword>
<feature type="transmembrane region" description="Helical" evidence="5">
    <location>
        <begin position="480"/>
        <end position="501"/>
    </location>
</feature>
<reference evidence="8 9" key="1">
    <citation type="submission" date="2024-09" db="EMBL/GenBank/DDBJ databases">
        <authorList>
            <person name="Sun Q."/>
            <person name="Mori K."/>
        </authorList>
    </citation>
    <scope>NUCLEOTIDE SEQUENCE [LARGE SCALE GENOMIC DNA]</scope>
    <source>
        <strain evidence="8 9">TISTR 2452</strain>
    </source>
</reference>
<feature type="transmembrane region" description="Helical" evidence="5">
    <location>
        <begin position="50"/>
        <end position="70"/>
    </location>
</feature>
<comment type="catalytic activity">
    <reaction evidence="5">
        <text>a quinone + NADH + 5 H(+)(in) = a quinol + NAD(+) + 4 H(+)(out)</text>
        <dbReference type="Rhea" id="RHEA:57888"/>
        <dbReference type="ChEBI" id="CHEBI:15378"/>
        <dbReference type="ChEBI" id="CHEBI:24646"/>
        <dbReference type="ChEBI" id="CHEBI:57540"/>
        <dbReference type="ChEBI" id="CHEBI:57945"/>
        <dbReference type="ChEBI" id="CHEBI:132124"/>
    </reaction>
</comment>
<organism evidence="8 9">
    <name type="scientific">Paenibacillus aurantiacus</name>
    <dbReference type="NCBI Taxonomy" id="1936118"/>
    <lineage>
        <taxon>Bacteria</taxon>
        <taxon>Bacillati</taxon>
        <taxon>Bacillota</taxon>
        <taxon>Bacilli</taxon>
        <taxon>Bacillales</taxon>
        <taxon>Paenibacillaceae</taxon>
        <taxon>Paenibacillus</taxon>
    </lineage>
</organism>
<accession>A0ABV5KP49</accession>
<feature type="transmembrane region" description="Helical" evidence="5">
    <location>
        <begin position="98"/>
        <end position="120"/>
    </location>
</feature>
<feature type="transmembrane region" description="Helical" evidence="5">
    <location>
        <begin position="365"/>
        <end position="385"/>
    </location>
</feature>
<feature type="transmembrane region" description="Helical" evidence="5">
    <location>
        <begin position="132"/>
        <end position="149"/>
    </location>
</feature>
<feature type="transmembrane region" description="Helical" evidence="5">
    <location>
        <begin position="441"/>
        <end position="460"/>
    </location>
</feature>
<dbReference type="EMBL" id="JBHMDO010000022">
    <property type="protein sequence ID" value="MFB9326959.1"/>
    <property type="molecule type" value="Genomic_DNA"/>
</dbReference>
<keyword evidence="5" id="KW-1003">Cell membrane</keyword>
<dbReference type="InterPro" id="IPR010096">
    <property type="entry name" value="NADH-Q_OxRdtase_suN/2"/>
</dbReference>
<name>A0ABV5KP49_9BACL</name>
<evidence type="ECO:0000256" key="6">
    <source>
        <dbReference type="RuleBase" id="RU000320"/>
    </source>
</evidence>
<keyword evidence="5" id="KW-1278">Translocase</keyword>
<evidence type="ECO:0000256" key="2">
    <source>
        <dbReference type="ARBA" id="ARBA00022692"/>
    </source>
</evidence>
<comment type="subcellular location">
    <subcellularLocation>
        <location evidence="1 5">Cell membrane</location>
        <topology evidence="1 5">Multi-pass membrane protein</topology>
    </subcellularLocation>
    <subcellularLocation>
        <location evidence="6">Membrane</location>
        <topology evidence="6">Multi-pass membrane protein</topology>
    </subcellularLocation>
</comment>
<dbReference type="RefSeq" id="WP_377494737.1">
    <property type="nucleotide sequence ID" value="NZ_JBHMDO010000022.1"/>
</dbReference>
<feature type="transmembrane region" description="Helical" evidence="5">
    <location>
        <begin position="184"/>
        <end position="205"/>
    </location>
</feature>
<evidence type="ECO:0000313" key="8">
    <source>
        <dbReference type="EMBL" id="MFB9326959.1"/>
    </source>
</evidence>
<evidence type="ECO:0000259" key="7">
    <source>
        <dbReference type="Pfam" id="PF00361"/>
    </source>
</evidence>
<comment type="function">
    <text evidence="5">NDH-1 shuttles electrons from NADH, via FMN and iron-sulfur (Fe-S) centers, to quinones in the respiratory chain. The immediate electron acceptor for the enzyme in this species is believed to be a menaquinone. Couples the redox reaction to proton translocation (for every two electrons transferred, four hydrogen ions are translocated across the cytoplasmic membrane), and thus conserves the redox energy in a proton gradient.</text>
</comment>
<keyword evidence="4 5" id="KW-0472">Membrane</keyword>
<dbReference type="EC" id="7.1.1.-" evidence="5"/>
<keyword evidence="5" id="KW-0813">Transport</keyword>
<protein>
    <recommendedName>
        <fullName evidence="5">NADH-quinone oxidoreductase subunit N</fullName>
        <ecNumber evidence="5">7.1.1.-</ecNumber>
    </recommendedName>
    <alternativeName>
        <fullName evidence="5">NADH dehydrogenase I subunit N</fullName>
    </alternativeName>
    <alternativeName>
        <fullName evidence="5">NDH-1 subunit N</fullName>
    </alternativeName>
</protein>
<comment type="similarity">
    <text evidence="5">Belongs to the complex I subunit 2 family.</text>
</comment>
<dbReference type="PANTHER" id="PTHR22773">
    <property type="entry name" value="NADH DEHYDROGENASE"/>
    <property type="match status" value="1"/>
</dbReference>
<evidence type="ECO:0000256" key="1">
    <source>
        <dbReference type="ARBA" id="ARBA00004651"/>
    </source>
</evidence>
<feature type="transmembrane region" description="Helical" evidence="5">
    <location>
        <begin position="406"/>
        <end position="429"/>
    </location>
</feature>
<feature type="transmembrane region" description="Helical" evidence="5">
    <location>
        <begin position="225"/>
        <end position="249"/>
    </location>
</feature>
<feature type="transmembrane region" description="Helical" evidence="5">
    <location>
        <begin position="306"/>
        <end position="326"/>
    </location>
</feature>